<dbReference type="InterPro" id="IPR050481">
    <property type="entry name" value="UDP-glycosyltransf_plant"/>
</dbReference>
<keyword evidence="2 3" id="KW-0808">Transferase</keyword>
<dbReference type="Gene3D" id="3.40.50.2000">
    <property type="entry name" value="Glycogen Phosphorylase B"/>
    <property type="match status" value="3"/>
</dbReference>
<dbReference type="Pfam" id="PF00201">
    <property type="entry name" value="UDPGT"/>
    <property type="match status" value="2"/>
</dbReference>
<gene>
    <name evidence="3" type="ORF">PHJA_001231900</name>
</gene>
<dbReference type="EMBL" id="BMAC01000229">
    <property type="protein sequence ID" value="GFP90880.1"/>
    <property type="molecule type" value="Genomic_DNA"/>
</dbReference>
<dbReference type="Proteomes" id="UP000653305">
    <property type="component" value="Unassembled WGS sequence"/>
</dbReference>
<evidence type="ECO:0000313" key="3">
    <source>
        <dbReference type="EMBL" id="GFP90880.1"/>
    </source>
</evidence>
<dbReference type="CDD" id="cd03784">
    <property type="entry name" value="GT1_Gtf-like"/>
    <property type="match status" value="1"/>
</dbReference>
<name>A0A830BTX3_9LAMI</name>
<dbReference type="PANTHER" id="PTHR48048">
    <property type="entry name" value="GLYCOSYLTRANSFERASE"/>
    <property type="match status" value="1"/>
</dbReference>
<evidence type="ECO:0000256" key="1">
    <source>
        <dbReference type="ARBA" id="ARBA00009995"/>
    </source>
</evidence>
<comment type="similarity">
    <text evidence="1">Belongs to the UDP-glycosyltransferase family.</text>
</comment>
<dbReference type="InterPro" id="IPR002213">
    <property type="entry name" value="UDP_glucos_trans"/>
</dbReference>
<protein>
    <submittedName>
        <fullName evidence="3">Putative UDP-glucose flavonoid 3-o-glucosyltransferase 3</fullName>
    </submittedName>
</protein>
<dbReference type="SUPFAM" id="SSF53756">
    <property type="entry name" value="UDP-Glycosyltransferase/glycogen phosphorylase"/>
    <property type="match status" value="2"/>
</dbReference>
<organism evidence="3 4">
    <name type="scientific">Phtheirospermum japonicum</name>
    <dbReference type="NCBI Taxonomy" id="374723"/>
    <lineage>
        <taxon>Eukaryota</taxon>
        <taxon>Viridiplantae</taxon>
        <taxon>Streptophyta</taxon>
        <taxon>Embryophyta</taxon>
        <taxon>Tracheophyta</taxon>
        <taxon>Spermatophyta</taxon>
        <taxon>Magnoliopsida</taxon>
        <taxon>eudicotyledons</taxon>
        <taxon>Gunneridae</taxon>
        <taxon>Pentapetalae</taxon>
        <taxon>asterids</taxon>
        <taxon>lamiids</taxon>
        <taxon>Lamiales</taxon>
        <taxon>Orobanchaceae</taxon>
        <taxon>Orobanchaceae incertae sedis</taxon>
        <taxon>Phtheirospermum</taxon>
    </lineage>
</organism>
<dbReference type="GO" id="GO:0035251">
    <property type="term" value="F:UDP-glucosyltransferase activity"/>
    <property type="evidence" value="ECO:0007669"/>
    <property type="project" value="InterPro"/>
</dbReference>
<dbReference type="PANTHER" id="PTHR48048:SF72">
    <property type="entry name" value="GLYCOSYLTRANSFERASE"/>
    <property type="match status" value="1"/>
</dbReference>
<evidence type="ECO:0000256" key="2">
    <source>
        <dbReference type="ARBA" id="ARBA00022679"/>
    </source>
</evidence>
<reference evidence="3" key="1">
    <citation type="submission" date="2020-07" db="EMBL/GenBank/DDBJ databases">
        <title>Ethylene signaling mediates host invasion by parasitic plants.</title>
        <authorList>
            <person name="Yoshida S."/>
        </authorList>
    </citation>
    <scope>NUCLEOTIDE SEQUENCE</scope>
    <source>
        <strain evidence="3">Okayama</strain>
    </source>
</reference>
<keyword evidence="4" id="KW-1185">Reference proteome</keyword>
<evidence type="ECO:0000313" key="4">
    <source>
        <dbReference type="Proteomes" id="UP000653305"/>
    </source>
</evidence>
<dbReference type="FunFam" id="3.40.50.2000:FF:000056">
    <property type="entry name" value="Glycosyltransferase"/>
    <property type="match status" value="2"/>
</dbReference>
<accession>A0A830BTX3</accession>
<sequence length="504" mass="55965">MGYHFNNNNNNKSGINFVELPQDYSNLAEWSKSPKSFIVNFVESQKGPVRNTVGNIINRLKTSCKLAGFVVDMFCTPMIDVADELGVPSYIFYVCGAATLGLSLHLQGLNDEQNQDLTKYENSDAAISVPTYVNPVPAKVWPTIVFEKESDFPSFWRKFKETKGIIINTFLEFEPHAVKSLSDDEKIPPVYPVGPIVQTDNDNQNHNEIIKWLDEQPDSSVVFICFGSTGSFERDQVSEIAVALENSGQRFLWSLRKPPPKDELEFPGEYENHGDVLPDGFLERTMGIGKVIGWAPQMAVLSHPAVGGSFERDQVSEIAVALENSGQRFLWSLRKPPPKDELEFPGEYENHGDVLPDGFLERTMGIGKVIGWAPQMAVLSHPAVGLAIGGFVSHCGWNSTLESIWCNVPIATWPLSAEQQANAFQLVKEFGIAAEIKVDYRKDCNVTVPAEKIEKAIRALMGPENEGRAKVKVLNEKSRVVMTKGGSSYDFLGRFIDNVLDSVS</sequence>
<comment type="caution">
    <text evidence="3">The sequence shown here is derived from an EMBL/GenBank/DDBJ whole genome shotgun (WGS) entry which is preliminary data.</text>
</comment>
<dbReference type="AlphaFoldDB" id="A0A830BTX3"/>
<proteinExistence type="inferred from homology"/>
<dbReference type="OrthoDB" id="5835829at2759"/>